<dbReference type="Proteomes" id="UP001209540">
    <property type="component" value="Unassembled WGS sequence"/>
</dbReference>
<protein>
    <recommendedName>
        <fullName evidence="1">NmrA-like domain-containing protein</fullName>
    </recommendedName>
</protein>
<feature type="domain" description="NmrA-like" evidence="1">
    <location>
        <begin position="6"/>
        <end position="266"/>
    </location>
</feature>
<organism evidence="2 3">
    <name type="scientific">Phascolomyces articulosus</name>
    <dbReference type="NCBI Taxonomy" id="60185"/>
    <lineage>
        <taxon>Eukaryota</taxon>
        <taxon>Fungi</taxon>
        <taxon>Fungi incertae sedis</taxon>
        <taxon>Mucoromycota</taxon>
        <taxon>Mucoromycotina</taxon>
        <taxon>Mucoromycetes</taxon>
        <taxon>Mucorales</taxon>
        <taxon>Lichtheimiaceae</taxon>
        <taxon>Phascolomyces</taxon>
    </lineage>
</organism>
<dbReference type="SUPFAM" id="SSF51735">
    <property type="entry name" value="NAD(P)-binding Rossmann-fold domains"/>
    <property type="match status" value="1"/>
</dbReference>
<reference evidence="2" key="1">
    <citation type="journal article" date="2022" name="IScience">
        <title>Evolution of zygomycete secretomes and the origins of terrestrial fungal ecologies.</title>
        <authorList>
            <person name="Chang Y."/>
            <person name="Wang Y."/>
            <person name="Mondo S."/>
            <person name="Ahrendt S."/>
            <person name="Andreopoulos W."/>
            <person name="Barry K."/>
            <person name="Beard J."/>
            <person name="Benny G.L."/>
            <person name="Blankenship S."/>
            <person name="Bonito G."/>
            <person name="Cuomo C."/>
            <person name="Desiro A."/>
            <person name="Gervers K.A."/>
            <person name="Hundley H."/>
            <person name="Kuo A."/>
            <person name="LaButti K."/>
            <person name="Lang B.F."/>
            <person name="Lipzen A."/>
            <person name="O'Donnell K."/>
            <person name="Pangilinan J."/>
            <person name="Reynolds N."/>
            <person name="Sandor L."/>
            <person name="Smith M.E."/>
            <person name="Tsang A."/>
            <person name="Grigoriev I.V."/>
            <person name="Stajich J.E."/>
            <person name="Spatafora J.W."/>
        </authorList>
    </citation>
    <scope>NUCLEOTIDE SEQUENCE</scope>
    <source>
        <strain evidence="2">RSA 2281</strain>
    </source>
</reference>
<dbReference type="Gene3D" id="3.40.50.720">
    <property type="entry name" value="NAD(P)-binding Rossmann-like Domain"/>
    <property type="match status" value="1"/>
</dbReference>
<accession>A0AAD5K955</accession>
<evidence type="ECO:0000313" key="3">
    <source>
        <dbReference type="Proteomes" id="UP001209540"/>
    </source>
</evidence>
<dbReference type="PANTHER" id="PTHR43162">
    <property type="match status" value="1"/>
</dbReference>
<dbReference type="InterPro" id="IPR036291">
    <property type="entry name" value="NAD(P)-bd_dom_sf"/>
</dbReference>
<dbReference type="InterPro" id="IPR008030">
    <property type="entry name" value="NmrA-like"/>
</dbReference>
<dbReference type="AlphaFoldDB" id="A0AAD5K955"/>
<dbReference type="Gene3D" id="3.90.25.10">
    <property type="entry name" value="UDP-galactose 4-epimerase, domain 1"/>
    <property type="match status" value="1"/>
</dbReference>
<reference evidence="2" key="2">
    <citation type="submission" date="2023-02" db="EMBL/GenBank/DDBJ databases">
        <authorList>
            <consortium name="DOE Joint Genome Institute"/>
            <person name="Mondo S.J."/>
            <person name="Chang Y."/>
            <person name="Wang Y."/>
            <person name="Ahrendt S."/>
            <person name="Andreopoulos W."/>
            <person name="Barry K."/>
            <person name="Beard J."/>
            <person name="Benny G.L."/>
            <person name="Blankenship S."/>
            <person name="Bonito G."/>
            <person name="Cuomo C."/>
            <person name="Desiro A."/>
            <person name="Gervers K.A."/>
            <person name="Hundley H."/>
            <person name="Kuo A."/>
            <person name="LaButti K."/>
            <person name="Lang B.F."/>
            <person name="Lipzen A."/>
            <person name="O'Donnell K."/>
            <person name="Pangilinan J."/>
            <person name="Reynolds N."/>
            <person name="Sandor L."/>
            <person name="Smith M.W."/>
            <person name="Tsang A."/>
            <person name="Grigoriev I.V."/>
            <person name="Stajich J.E."/>
            <person name="Spatafora J.W."/>
        </authorList>
    </citation>
    <scope>NUCLEOTIDE SEQUENCE</scope>
    <source>
        <strain evidence="2">RSA 2281</strain>
    </source>
</reference>
<comment type="caution">
    <text evidence="2">The sequence shown here is derived from an EMBL/GenBank/DDBJ whole genome shotgun (WGS) entry which is preliminary data.</text>
</comment>
<dbReference type="PANTHER" id="PTHR43162:SF1">
    <property type="entry name" value="PRESTALK A DIFFERENTIATION PROTEIN A"/>
    <property type="match status" value="1"/>
</dbReference>
<name>A0AAD5K955_9FUNG</name>
<evidence type="ECO:0000259" key="1">
    <source>
        <dbReference type="Pfam" id="PF05368"/>
    </source>
</evidence>
<dbReference type="Pfam" id="PF05368">
    <property type="entry name" value="NmrA"/>
    <property type="match status" value="1"/>
</dbReference>
<dbReference type="InterPro" id="IPR051604">
    <property type="entry name" value="Ergot_Alk_Oxidoreductase"/>
</dbReference>
<keyword evidence="3" id="KW-1185">Reference proteome</keyword>
<gene>
    <name evidence="2" type="ORF">BDA99DRAFT_545580</name>
</gene>
<proteinExistence type="predicted"/>
<sequence length="304" mass="33443">MTADQQERVYFVGGTGNSGTNAVKELLKKKIPVTLYSRSPEKAQNLFGSLVTKDESPSLLNIIQGDLDDLTPFEASIQGHTRLFIVVNDFAHLASLTVAIAQKAYAAGIKQIVHISSVSAGYPWRSFAVGQSHRSAEEGILAIPNRGSYVVLRPSRFMSNTITFQRASIQQANVVFDIADPDIPQQWISNNDIGLVVANIFKEPIEKHQDAVYELVGDVVTPTSRVAYLSEALGRPIKYVKKTAEEYYDVLTQQANLPHLIALDLVKAPDGKVKDQVTPGISILLGRQPETLEHWTHENKAALL</sequence>
<evidence type="ECO:0000313" key="2">
    <source>
        <dbReference type="EMBL" id="KAI9274665.1"/>
    </source>
</evidence>
<dbReference type="EMBL" id="JAIXMP010000004">
    <property type="protein sequence ID" value="KAI9274665.1"/>
    <property type="molecule type" value="Genomic_DNA"/>
</dbReference>